<dbReference type="Pfam" id="PF00239">
    <property type="entry name" value="Resolvase"/>
    <property type="match status" value="1"/>
</dbReference>
<protein>
    <submittedName>
        <fullName evidence="9">Resolvase, N terminal domain</fullName>
    </submittedName>
</protein>
<reference evidence="9 10" key="1">
    <citation type="submission" date="2018-06" db="EMBL/GenBank/DDBJ databases">
        <authorList>
            <consortium name="Pathogen Informatics"/>
            <person name="Doyle S."/>
        </authorList>
    </citation>
    <scope>NUCLEOTIDE SEQUENCE [LARGE SCALE GENOMIC DNA]</scope>
    <source>
        <strain evidence="9 10">NCTC11166</strain>
    </source>
</reference>
<dbReference type="InterPro" id="IPR050639">
    <property type="entry name" value="SSR_resolvase"/>
</dbReference>
<proteinExistence type="predicted"/>
<gene>
    <name evidence="9" type="ORF">NCTC11166_02186</name>
</gene>
<dbReference type="SUPFAM" id="SSF53041">
    <property type="entry name" value="Resolvase-like"/>
    <property type="match status" value="1"/>
</dbReference>
<evidence type="ECO:0000259" key="7">
    <source>
        <dbReference type="PROSITE" id="PS51736"/>
    </source>
</evidence>
<keyword evidence="2" id="KW-0238">DNA-binding</keyword>
<dbReference type="SMART" id="SM00857">
    <property type="entry name" value="Resolvase"/>
    <property type="match status" value="1"/>
</dbReference>
<name>A0A2X1BEF2_BREVE</name>
<evidence type="ECO:0000256" key="4">
    <source>
        <dbReference type="PIRSR" id="PIRSR606118-50"/>
    </source>
</evidence>
<dbReference type="PANTHER" id="PTHR30461:SF2">
    <property type="entry name" value="SERINE RECOMBINASE PINE-RELATED"/>
    <property type="match status" value="1"/>
</dbReference>
<evidence type="ECO:0000313" key="9">
    <source>
        <dbReference type="EMBL" id="SPU54800.1"/>
    </source>
</evidence>
<dbReference type="EMBL" id="UAQP01000014">
    <property type="protein sequence ID" value="SPU54800.1"/>
    <property type="molecule type" value="Genomic_DNA"/>
</dbReference>
<dbReference type="Proteomes" id="UP000251186">
    <property type="component" value="Unassembled WGS sequence"/>
</dbReference>
<dbReference type="PANTHER" id="PTHR30461">
    <property type="entry name" value="DNA-INVERTASE FROM LAMBDOID PROPHAGE"/>
    <property type="match status" value="1"/>
</dbReference>
<feature type="domain" description="Resolvase/invertase-type recombinase catalytic" evidence="7">
    <location>
        <begin position="8"/>
        <end position="155"/>
    </location>
</feature>
<feature type="active site" description="O-(5'-phospho-DNA)-serine intermediate" evidence="4 5">
    <location>
        <position position="16"/>
    </location>
</feature>
<dbReference type="GO" id="GO:0000150">
    <property type="term" value="F:DNA strand exchange activity"/>
    <property type="evidence" value="ECO:0007669"/>
    <property type="project" value="InterPro"/>
</dbReference>
<feature type="domain" description="Recombinase" evidence="8">
    <location>
        <begin position="162"/>
        <end position="277"/>
    </location>
</feature>
<keyword evidence="6" id="KW-0175">Coiled coil</keyword>
<evidence type="ECO:0000259" key="8">
    <source>
        <dbReference type="PROSITE" id="PS51737"/>
    </source>
</evidence>
<dbReference type="Pfam" id="PF07508">
    <property type="entry name" value="Recombinase"/>
    <property type="match status" value="1"/>
</dbReference>
<dbReference type="Gene3D" id="3.40.50.1390">
    <property type="entry name" value="Resolvase, N-terminal catalytic domain"/>
    <property type="match status" value="1"/>
</dbReference>
<evidence type="ECO:0000313" key="10">
    <source>
        <dbReference type="Proteomes" id="UP000251186"/>
    </source>
</evidence>
<dbReference type="Gene3D" id="3.90.1750.20">
    <property type="entry name" value="Putative Large Serine Recombinase, Chain B, Domain 2"/>
    <property type="match status" value="1"/>
</dbReference>
<dbReference type="GO" id="GO:0015074">
    <property type="term" value="P:DNA integration"/>
    <property type="evidence" value="ECO:0007669"/>
    <property type="project" value="UniProtKB-KW"/>
</dbReference>
<dbReference type="InterPro" id="IPR006118">
    <property type="entry name" value="Recombinase_CS"/>
</dbReference>
<dbReference type="GO" id="GO:0003677">
    <property type="term" value="F:DNA binding"/>
    <property type="evidence" value="ECO:0007669"/>
    <property type="project" value="UniProtKB-KW"/>
</dbReference>
<organism evidence="9 10">
    <name type="scientific">Brevundimonas vesicularis</name>
    <name type="common">Pseudomonas vesicularis</name>
    <dbReference type="NCBI Taxonomy" id="41276"/>
    <lineage>
        <taxon>Bacteria</taxon>
        <taxon>Pseudomonadati</taxon>
        <taxon>Pseudomonadota</taxon>
        <taxon>Alphaproteobacteria</taxon>
        <taxon>Caulobacterales</taxon>
        <taxon>Caulobacteraceae</taxon>
        <taxon>Brevundimonas</taxon>
    </lineage>
</organism>
<keyword evidence="3" id="KW-0233">DNA recombination</keyword>
<dbReference type="RefSeq" id="WP_112862914.1">
    <property type="nucleotide sequence ID" value="NZ_UAQP01000014.1"/>
</dbReference>
<evidence type="ECO:0000256" key="1">
    <source>
        <dbReference type="ARBA" id="ARBA00022908"/>
    </source>
</evidence>
<feature type="coiled-coil region" evidence="6">
    <location>
        <begin position="376"/>
        <end position="426"/>
    </location>
</feature>
<dbReference type="InterPro" id="IPR025827">
    <property type="entry name" value="Zn_ribbon_recom_dom"/>
</dbReference>
<dbReference type="AlphaFoldDB" id="A0A2X1BEF2"/>
<evidence type="ECO:0000256" key="2">
    <source>
        <dbReference type="ARBA" id="ARBA00023125"/>
    </source>
</evidence>
<evidence type="ECO:0000256" key="5">
    <source>
        <dbReference type="PROSITE-ProRule" id="PRU10137"/>
    </source>
</evidence>
<dbReference type="CDD" id="cd00338">
    <property type="entry name" value="Ser_Recombinase"/>
    <property type="match status" value="1"/>
</dbReference>
<sequence length="512" mass="58266">MSRESEKQAVIYCRVSSTKQTTRGDGLASQETRCREYAKYRGHSVVKVFKDDMSGSVVGRPGMKDMLTYLRAHRKSHLVVIIDDISRLARGLEAHLRLRADIGSAGGTLESPSIEFKEDSDSQLVEHLLASVSQHQRQKNGEQTLNRMHSRVLNGYWVFQAPWGYTYGRAPNGGKMLVRSEPLATIIQEAFHAFASGRLASIGEVKRFFESHPEFPRTRHNVVLHERVRQILTQPIFAGYIEVPRWKVSRRKGQHEALVDLETFERVQERLLGKPRAPARVDLNEDFPLRGFIACDDCGHALTANWSKGEFRSYPYYLCRQPGCVSKGKSIARDKVENAFVELLRSLTPARELFDLASAVFRDVWDGQRARSGERKTVLKRELADIEKKVTALVDRIVESESQTVAAALERRLEELENRKLILSENIEKCGAPIRDYDQTFRTAMAFLASPWNLWKSDRLEDKRATLKLTFSGNLRYSRQEGFRTPQTSLPFKVLGNLSTLGREMAPRAGQT</sequence>
<dbReference type="InterPro" id="IPR011109">
    <property type="entry name" value="DNA_bind_recombinase_dom"/>
</dbReference>
<dbReference type="InterPro" id="IPR036162">
    <property type="entry name" value="Resolvase-like_N_sf"/>
</dbReference>
<dbReference type="InterPro" id="IPR006119">
    <property type="entry name" value="Resolv_N"/>
</dbReference>
<accession>A0A2X1BEF2</accession>
<keyword evidence="1" id="KW-0229">DNA integration</keyword>
<dbReference type="PROSITE" id="PS51737">
    <property type="entry name" value="RECOMBINASE_DNA_BIND"/>
    <property type="match status" value="1"/>
</dbReference>
<dbReference type="PROSITE" id="PS51736">
    <property type="entry name" value="RECOMBINASES_3"/>
    <property type="match status" value="1"/>
</dbReference>
<dbReference type="InterPro" id="IPR038109">
    <property type="entry name" value="DNA_bind_recomb_sf"/>
</dbReference>
<dbReference type="Pfam" id="PF13408">
    <property type="entry name" value="Zn_ribbon_recom"/>
    <property type="match status" value="1"/>
</dbReference>
<dbReference type="PROSITE" id="PS00397">
    <property type="entry name" value="RECOMBINASES_1"/>
    <property type="match status" value="1"/>
</dbReference>
<evidence type="ECO:0000256" key="3">
    <source>
        <dbReference type="ARBA" id="ARBA00023172"/>
    </source>
</evidence>
<evidence type="ECO:0000256" key="6">
    <source>
        <dbReference type="SAM" id="Coils"/>
    </source>
</evidence>